<evidence type="ECO:0000313" key="1">
    <source>
        <dbReference type="EMBL" id="KCZ89318.1"/>
    </source>
</evidence>
<dbReference type="Pfam" id="PF06620">
    <property type="entry name" value="DUF1150"/>
    <property type="match status" value="1"/>
</dbReference>
<reference evidence="1 2" key="1">
    <citation type="submission" date="2013-04" db="EMBL/GenBank/DDBJ databases">
        <title>Hyphomonas hirschiana VP5 Genome Sequencing.</title>
        <authorList>
            <person name="Lai Q."/>
            <person name="Shao Z."/>
        </authorList>
    </citation>
    <scope>NUCLEOTIDE SEQUENCE [LARGE SCALE GENOMIC DNA]</scope>
    <source>
        <strain evidence="1 2">VP5</strain>
    </source>
</reference>
<dbReference type="PATRIC" id="fig|1280951.3.peg.2871"/>
<sequence length="79" mass="8621">MTTEIETDLFEKEALVYIRQMDVGEVSGLLPPDALADIDDPDDLFMVFSADGQRLAIVEGRDAAFAACHANDLNPLSVH</sequence>
<dbReference type="RefSeq" id="WP_011645231.1">
    <property type="nucleotide sequence ID" value="NZ_ARYI01000014.1"/>
</dbReference>
<accession>A0A059FFM8</accession>
<comment type="caution">
    <text evidence="1">The sequence shown here is derived from an EMBL/GenBank/DDBJ whole genome shotgun (WGS) entry which is preliminary data.</text>
</comment>
<dbReference type="InterPro" id="IPR009531">
    <property type="entry name" value="DUF1150"/>
</dbReference>
<dbReference type="AlphaFoldDB" id="A0A059FFM8"/>
<protein>
    <recommendedName>
        <fullName evidence="3">DUF1150 domain-containing protein</fullName>
    </recommendedName>
</protein>
<evidence type="ECO:0008006" key="3">
    <source>
        <dbReference type="Google" id="ProtNLM"/>
    </source>
</evidence>
<organism evidence="1 2">
    <name type="scientific">Hyphomonas hirschiana VP5</name>
    <dbReference type="NCBI Taxonomy" id="1280951"/>
    <lineage>
        <taxon>Bacteria</taxon>
        <taxon>Pseudomonadati</taxon>
        <taxon>Pseudomonadota</taxon>
        <taxon>Alphaproteobacteria</taxon>
        <taxon>Hyphomonadales</taxon>
        <taxon>Hyphomonadaceae</taxon>
        <taxon>Hyphomonas</taxon>
    </lineage>
</organism>
<keyword evidence="2" id="KW-1185">Reference proteome</keyword>
<name>A0A059FFM8_9PROT</name>
<dbReference type="Proteomes" id="UP000025061">
    <property type="component" value="Unassembled WGS sequence"/>
</dbReference>
<dbReference type="EMBL" id="ARYI01000014">
    <property type="protein sequence ID" value="KCZ89318.1"/>
    <property type="molecule type" value="Genomic_DNA"/>
</dbReference>
<gene>
    <name evidence="1" type="ORF">HHI_14247</name>
</gene>
<evidence type="ECO:0000313" key="2">
    <source>
        <dbReference type="Proteomes" id="UP000025061"/>
    </source>
</evidence>
<proteinExistence type="predicted"/>